<dbReference type="GO" id="GO:0006813">
    <property type="term" value="P:potassium ion transport"/>
    <property type="evidence" value="ECO:0007669"/>
    <property type="project" value="InterPro"/>
</dbReference>
<dbReference type="KEGG" id="sdl:Sdel_2167"/>
<gene>
    <name evidence="2" type="ordered locus">Sdel_2167</name>
</gene>
<dbReference type="SUPFAM" id="SSF116726">
    <property type="entry name" value="TrkA C-terminal domain-like"/>
    <property type="match status" value="1"/>
</dbReference>
<evidence type="ECO:0000259" key="1">
    <source>
        <dbReference type="PROSITE" id="PS51202"/>
    </source>
</evidence>
<dbReference type="PANTHER" id="PTHR43833:SF9">
    <property type="entry name" value="POTASSIUM CHANNEL PROTEIN YUGO-RELATED"/>
    <property type="match status" value="1"/>
</dbReference>
<dbReference type="GO" id="GO:0008324">
    <property type="term" value="F:monoatomic cation transmembrane transporter activity"/>
    <property type="evidence" value="ECO:0007669"/>
    <property type="project" value="InterPro"/>
</dbReference>
<evidence type="ECO:0000313" key="3">
    <source>
        <dbReference type="Proteomes" id="UP000002222"/>
    </source>
</evidence>
<dbReference type="Gene3D" id="3.40.50.720">
    <property type="entry name" value="NAD(P)-binding Rossmann-like Domain"/>
    <property type="match status" value="1"/>
</dbReference>
<dbReference type="AlphaFoldDB" id="D1B509"/>
<proteinExistence type="predicted"/>
<dbReference type="InterPro" id="IPR036291">
    <property type="entry name" value="NAD(P)-bd_dom_sf"/>
</dbReference>
<dbReference type="SUPFAM" id="SSF51735">
    <property type="entry name" value="NAD(P)-binding Rossmann-fold domains"/>
    <property type="match status" value="1"/>
</dbReference>
<protein>
    <submittedName>
        <fullName evidence="2">TrkA-N domain protein</fullName>
    </submittedName>
</protein>
<dbReference type="STRING" id="525898.Sdel_2167"/>
<dbReference type="HOGENOM" id="CLU_050982_4_0_7"/>
<dbReference type="EMBL" id="CP001816">
    <property type="protein sequence ID" value="ACZ13179.1"/>
    <property type="molecule type" value="Genomic_DNA"/>
</dbReference>
<evidence type="ECO:0000313" key="2">
    <source>
        <dbReference type="EMBL" id="ACZ13179.1"/>
    </source>
</evidence>
<dbReference type="OrthoDB" id="5338685at2"/>
<organism evidence="2 3">
    <name type="scientific">Sulfurospirillum deleyianum (strain ATCC 51133 / DSM 6946 / 5175)</name>
    <dbReference type="NCBI Taxonomy" id="525898"/>
    <lineage>
        <taxon>Bacteria</taxon>
        <taxon>Pseudomonadati</taxon>
        <taxon>Campylobacterota</taxon>
        <taxon>Epsilonproteobacteria</taxon>
        <taxon>Campylobacterales</taxon>
        <taxon>Sulfurospirillaceae</taxon>
        <taxon>Sulfurospirillum</taxon>
    </lineage>
</organism>
<dbReference type="RefSeq" id="WP_012857924.1">
    <property type="nucleotide sequence ID" value="NC_013512.1"/>
</dbReference>
<keyword evidence="3" id="KW-1185">Reference proteome</keyword>
<accession>D1B509</accession>
<dbReference type="Proteomes" id="UP000002222">
    <property type="component" value="Chromosome"/>
</dbReference>
<sequence>MSTPTTILLFGFTHSSIEIARQLQGKNHAFMLVDNDFSLLEKAHALGFELMIVDYTDDEVLQKLGIGTHVSFIFTLFEDDAKNVFLTLSARSLDPKLHIVAMTHTKDAIHKLEIAGASTILDPYQISGKKIYKLITQPEVMSIIDATVFGYHNINIEQLTIHEHSPLNGLMINDIYPIEHYNLLLVGIHDKELQKQFIFITEGHNHKLDAGDILVVIGEKEEIERYKKEVIR</sequence>
<dbReference type="PANTHER" id="PTHR43833">
    <property type="entry name" value="POTASSIUM CHANNEL PROTEIN 2-RELATED-RELATED"/>
    <property type="match status" value="1"/>
</dbReference>
<dbReference type="InterPro" id="IPR050721">
    <property type="entry name" value="Trk_Ktr_HKT_K-transport"/>
</dbReference>
<reference evidence="2 3" key="2">
    <citation type="journal article" date="2010" name="Stand. Genomic Sci.">
        <title>Complete genome sequence of Sulfurospirillum deleyianum type strain (5175).</title>
        <authorList>
            <person name="Sikorski J."/>
            <person name="Lapidus A."/>
            <person name="Copeland A."/>
            <person name="Glavina Del Rio T."/>
            <person name="Nolan M."/>
            <person name="Lucas S."/>
            <person name="Chen F."/>
            <person name="Tice H."/>
            <person name="Cheng J.F."/>
            <person name="Saunders E."/>
            <person name="Bruce D."/>
            <person name="Goodwin L."/>
            <person name="Pitluck S."/>
            <person name="Ovchinnikova G."/>
            <person name="Pati A."/>
            <person name="Ivanova N."/>
            <person name="Mavromatis K."/>
            <person name="Chen A."/>
            <person name="Palaniappan K."/>
            <person name="Chain P."/>
            <person name="Land M."/>
            <person name="Hauser L."/>
            <person name="Chang Y.J."/>
            <person name="Jeffries C.D."/>
            <person name="Brettin T."/>
            <person name="Detter J.C."/>
            <person name="Han C."/>
            <person name="Rohde M."/>
            <person name="Lang E."/>
            <person name="Spring S."/>
            <person name="Goker M."/>
            <person name="Bristow J."/>
            <person name="Eisen J.A."/>
            <person name="Markowitz V."/>
            <person name="Hugenholtz P."/>
            <person name="Kyrpides N.C."/>
            <person name="Klenk H.P."/>
        </authorList>
    </citation>
    <scope>NUCLEOTIDE SEQUENCE [LARGE SCALE GENOMIC DNA]</scope>
    <source>
        <strain evidence="3">ATCC 51133 / DSM 6946 / 5175</strain>
    </source>
</reference>
<feature type="domain" description="RCK C-terminal" evidence="1">
    <location>
        <begin position="144"/>
        <end position="232"/>
    </location>
</feature>
<reference evidence="3" key="1">
    <citation type="submission" date="2009-11" db="EMBL/GenBank/DDBJ databases">
        <title>The complete genome of Sulfurospirillum deleyianum DSM 6946.</title>
        <authorList>
            <consortium name="US DOE Joint Genome Institute (JGI-PGF)"/>
            <person name="Lucas S."/>
            <person name="Copeland A."/>
            <person name="Lapidus A."/>
            <person name="Glavina del Rio T."/>
            <person name="Dalin E."/>
            <person name="Tice H."/>
            <person name="Bruce D."/>
            <person name="Goodwin L."/>
            <person name="Pitluck S."/>
            <person name="Kyrpides N."/>
            <person name="Mavromatis K."/>
            <person name="Ivanova N."/>
            <person name="Ovchinnikova G."/>
            <person name="Munk A.C."/>
            <person name="Lu M."/>
            <person name="Brettin T."/>
            <person name="Detter J.C."/>
            <person name="Han C."/>
            <person name="Tapia R."/>
            <person name="Larimer F."/>
            <person name="Land M."/>
            <person name="Hauser L."/>
            <person name="Markowitz V."/>
            <person name="Cheng J.F."/>
            <person name="Hugenholtz P."/>
            <person name="Woyke T."/>
            <person name="Wu D."/>
            <person name="Aumann P."/>
            <person name="Schneider S."/>
            <person name="Lang E."/>
            <person name="Spring S."/>
            <person name="Klenk H.P."/>
            <person name="Eisen J.A."/>
        </authorList>
    </citation>
    <scope>NUCLEOTIDE SEQUENCE [LARGE SCALE GENOMIC DNA]</scope>
    <source>
        <strain evidence="3">ATCC 51133 / DSM 6946 / 5175</strain>
    </source>
</reference>
<dbReference type="eggNOG" id="COG1226">
    <property type="taxonomic scope" value="Bacteria"/>
</dbReference>
<dbReference type="InterPro" id="IPR003148">
    <property type="entry name" value="RCK_N"/>
</dbReference>
<dbReference type="Pfam" id="PF02080">
    <property type="entry name" value="TrkA_C"/>
    <property type="match status" value="1"/>
</dbReference>
<dbReference type="InterPro" id="IPR006037">
    <property type="entry name" value="RCK_C"/>
</dbReference>
<dbReference type="Pfam" id="PF02254">
    <property type="entry name" value="TrkA_N"/>
    <property type="match status" value="1"/>
</dbReference>
<dbReference type="Gene3D" id="3.30.70.1450">
    <property type="entry name" value="Regulator of K+ conductance, C-terminal domain"/>
    <property type="match status" value="1"/>
</dbReference>
<dbReference type="PROSITE" id="PS51202">
    <property type="entry name" value="RCK_C"/>
    <property type="match status" value="1"/>
</dbReference>
<dbReference type="InterPro" id="IPR036721">
    <property type="entry name" value="RCK_C_sf"/>
</dbReference>
<name>D1B509_SULD5</name>